<feature type="signal peptide" evidence="2">
    <location>
        <begin position="1"/>
        <end position="17"/>
    </location>
</feature>
<dbReference type="EnsemblMetazoa" id="CJA08928.1">
    <property type="protein sequence ID" value="CJA08928.1"/>
    <property type="gene ID" value="WBGene00128133"/>
</dbReference>
<reference evidence="4" key="1">
    <citation type="submission" date="2010-08" db="EMBL/GenBank/DDBJ databases">
        <authorList>
            <consortium name="Caenorhabditis japonica Sequencing Consortium"/>
            <person name="Wilson R.K."/>
        </authorList>
    </citation>
    <scope>NUCLEOTIDE SEQUENCE [LARGE SCALE GENOMIC DNA]</scope>
    <source>
        <strain evidence="4">DF5081</strain>
    </source>
</reference>
<feature type="chain" id="PRO_5035829230" evidence="2">
    <location>
        <begin position="18"/>
        <end position="82"/>
    </location>
</feature>
<evidence type="ECO:0000256" key="1">
    <source>
        <dbReference type="SAM" id="MobiDB-lite"/>
    </source>
</evidence>
<name>A0A8R1DPW8_CAEJA</name>
<evidence type="ECO:0000313" key="4">
    <source>
        <dbReference type="Proteomes" id="UP000005237"/>
    </source>
</evidence>
<keyword evidence="2" id="KW-0732">Signal</keyword>
<keyword evidence="4" id="KW-1185">Reference proteome</keyword>
<evidence type="ECO:0000256" key="2">
    <source>
        <dbReference type="SAM" id="SignalP"/>
    </source>
</evidence>
<dbReference type="OMA" id="GCCPQAQ"/>
<reference evidence="3" key="2">
    <citation type="submission" date="2022-06" db="UniProtKB">
        <authorList>
            <consortium name="EnsemblMetazoa"/>
        </authorList>
    </citation>
    <scope>IDENTIFICATION</scope>
    <source>
        <strain evidence="3">DF5081</strain>
    </source>
</reference>
<feature type="compositionally biased region" description="Pro residues" evidence="1">
    <location>
        <begin position="63"/>
        <end position="72"/>
    </location>
</feature>
<feature type="compositionally biased region" description="Low complexity" evidence="1">
    <location>
        <begin position="73"/>
        <end position="82"/>
    </location>
</feature>
<sequence length="82" mass="7700">MKLFAALIAALVASGQACFGGSGGSGCCPQAQPACGNPCGGGIGPAAAGPTAYAVAPPSYAQAPPPPPPPQPSYNGAYPTGK</sequence>
<protein>
    <submittedName>
        <fullName evidence="3">Uncharacterized protein</fullName>
    </submittedName>
</protein>
<feature type="region of interest" description="Disordered" evidence="1">
    <location>
        <begin position="57"/>
        <end position="82"/>
    </location>
</feature>
<dbReference type="AlphaFoldDB" id="A0A8R1DPW8"/>
<evidence type="ECO:0000313" key="3">
    <source>
        <dbReference type="EnsemblMetazoa" id="CJA08928.1"/>
    </source>
</evidence>
<proteinExistence type="predicted"/>
<dbReference type="PROSITE" id="PS51257">
    <property type="entry name" value="PROKAR_LIPOPROTEIN"/>
    <property type="match status" value="1"/>
</dbReference>
<dbReference type="Proteomes" id="UP000005237">
    <property type="component" value="Unassembled WGS sequence"/>
</dbReference>
<accession>A0A8R1DPW8</accession>
<organism evidence="3 4">
    <name type="scientific">Caenorhabditis japonica</name>
    <dbReference type="NCBI Taxonomy" id="281687"/>
    <lineage>
        <taxon>Eukaryota</taxon>
        <taxon>Metazoa</taxon>
        <taxon>Ecdysozoa</taxon>
        <taxon>Nematoda</taxon>
        <taxon>Chromadorea</taxon>
        <taxon>Rhabditida</taxon>
        <taxon>Rhabditina</taxon>
        <taxon>Rhabditomorpha</taxon>
        <taxon>Rhabditoidea</taxon>
        <taxon>Rhabditidae</taxon>
        <taxon>Peloderinae</taxon>
        <taxon>Caenorhabditis</taxon>
    </lineage>
</organism>